<evidence type="ECO:0000256" key="1">
    <source>
        <dbReference type="ARBA" id="ARBA00004202"/>
    </source>
</evidence>
<evidence type="ECO:0000256" key="3">
    <source>
        <dbReference type="ARBA" id="ARBA00022448"/>
    </source>
</evidence>
<dbReference type="RefSeq" id="WP_093192245.1">
    <property type="nucleotide sequence ID" value="NZ_FNEV01000002.1"/>
</dbReference>
<name>A0A1G8R1G4_9BACI</name>
<evidence type="ECO:0000313" key="11">
    <source>
        <dbReference type="Proteomes" id="UP000199225"/>
    </source>
</evidence>
<dbReference type="PANTHER" id="PTHR43297">
    <property type="entry name" value="OLIGOPEPTIDE TRANSPORT ATP-BINDING PROTEIN APPD"/>
    <property type="match status" value="1"/>
</dbReference>
<dbReference type="GO" id="GO:0005886">
    <property type="term" value="C:plasma membrane"/>
    <property type="evidence" value="ECO:0007669"/>
    <property type="project" value="UniProtKB-SubCell"/>
</dbReference>
<dbReference type="InterPro" id="IPR050388">
    <property type="entry name" value="ABC_Ni/Peptide_Import"/>
</dbReference>
<accession>A0A1G8R1G4</accession>
<keyword evidence="5" id="KW-0547">Nucleotide-binding</keyword>
<keyword evidence="11" id="KW-1185">Reference proteome</keyword>
<proteinExistence type="inferred from homology"/>
<dbReference type="GO" id="GO:0015833">
    <property type="term" value="P:peptide transport"/>
    <property type="evidence" value="ECO:0007669"/>
    <property type="project" value="InterPro"/>
</dbReference>
<dbReference type="InterPro" id="IPR027417">
    <property type="entry name" value="P-loop_NTPase"/>
</dbReference>
<evidence type="ECO:0000259" key="9">
    <source>
        <dbReference type="PROSITE" id="PS50893"/>
    </source>
</evidence>
<dbReference type="EMBL" id="FNEV01000002">
    <property type="protein sequence ID" value="SDJ10781.1"/>
    <property type="molecule type" value="Genomic_DNA"/>
</dbReference>
<organism evidence="10 11">
    <name type="scientific">Salimicrobium halophilum</name>
    <dbReference type="NCBI Taxonomy" id="86666"/>
    <lineage>
        <taxon>Bacteria</taxon>
        <taxon>Bacillati</taxon>
        <taxon>Bacillota</taxon>
        <taxon>Bacilli</taxon>
        <taxon>Bacillales</taxon>
        <taxon>Bacillaceae</taxon>
        <taxon>Salimicrobium</taxon>
    </lineage>
</organism>
<dbReference type="SUPFAM" id="SSF52540">
    <property type="entry name" value="P-loop containing nucleoside triphosphate hydrolases"/>
    <property type="match status" value="1"/>
</dbReference>
<feature type="region of interest" description="Disordered" evidence="8">
    <location>
        <begin position="322"/>
        <end position="342"/>
    </location>
</feature>
<gene>
    <name evidence="10" type="ORF">SAMN04490247_0760</name>
</gene>
<dbReference type="GO" id="GO:0016887">
    <property type="term" value="F:ATP hydrolysis activity"/>
    <property type="evidence" value="ECO:0007669"/>
    <property type="project" value="InterPro"/>
</dbReference>
<protein>
    <submittedName>
        <fullName evidence="10">Oligopeptide transport system ATP-binding protein</fullName>
    </submittedName>
</protein>
<evidence type="ECO:0000313" key="10">
    <source>
        <dbReference type="EMBL" id="SDJ10781.1"/>
    </source>
</evidence>
<dbReference type="PANTHER" id="PTHR43297:SF2">
    <property type="entry name" value="DIPEPTIDE TRANSPORT ATP-BINDING PROTEIN DPPD"/>
    <property type="match status" value="1"/>
</dbReference>
<evidence type="ECO:0000256" key="4">
    <source>
        <dbReference type="ARBA" id="ARBA00022475"/>
    </source>
</evidence>
<dbReference type="Pfam" id="PF08352">
    <property type="entry name" value="oligo_HPY"/>
    <property type="match status" value="1"/>
</dbReference>
<dbReference type="InterPro" id="IPR013563">
    <property type="entry name" value="Oligopep_ABC_C"/>
</dbReference>
<dbReference type="Pfam" id="PF00005">
    <property type="entry name" value="ABC_tran"/>
    <property type="match status" value="1"/>
</dbReference>
<dbReference type="Gene3D" id="3.40.50.300">
    <property type="entry name" value="P-loop containing nucleotide triphosphate hydrolases"/>
    <property type="match status" value="1"/>
</dbReference>
<comment type="subcellular location">
    <subcellularLocation>
        <location evidence="1">Cell membrane</location>
        <topology evidence="1">Peripheral membrane protein</topology>
    </subcellularLocation>
</comment>
<keyword evidence="4" id="KW-1003">Cell membrane</keyword>
<dbReference type="PROSITE" id="PS50893">
    <property type="entry name" value="ABC_TRANSPORTER_2"/>
    <property type="match status" value="1"/>
</dbReference>
<reference evidence="11" key="1">
    <citation type="submission" date="2016-10" db="EMBL/GenBank/DDBJ databases">
        <authorList>
            <person name="Varghese N."/>
            <person name="Submissions S."/>
        </authorList>
    </citation>
    <scope>NUCLEOTIDE SEQUENCE [LARGE SCALE GENOMIC DNA]</scope>
    <source>
        <strain evidence="11">DSM 4771</strain>
    </source>
</reference>
<dbReference type="Proteomes" id="UP000199225">
    <property type="component" value="Unassembled WGS sequence"/>
</dbReference>
<evidence type="ECO:0000256" key="6">
    <source>
        <dbReference type="ARBA" id="ARBA00022840"/>
    </source>
</evidence>
<dbReference type="SMART" id="SM00382">
    <property type="entry name" value="AAA"/>
    <property type="match status" value="1"/>
</dbReference>
<dbReference type="STRING" id="86666.SAMN04490247_0760"/>
<feature type="domain" description="ABC transporter" evidence="9">
    <location>
        <begin position="6"/>
        <end position="257"/>
    </location>
</feature>
<evidence type="ECO:0000256" key="8">
    <source>
        <dbReference type="SAM" id="MobiDB-lite"/>
    </source>
</evidence>
<dbReference type="NCBIfam" id="TIGR01727">
    <property type="entry name" value="oligo_HPY"/>
    <property type="match status" value="1"/>
</dbReference>
<dbReference type="InterPro" id="IPR003593">
    <property type="entry name" value="AAA+_ATPase"/>
</dbReference>
<dbReference type="OrthoDB" id="9802264at2"/>
<evidence type="ECO:0000256" key="2">
    <source>
        <dbReference type="ARBA" id="ARBA00005417"/>
    </source>
</evidence>
<dbReference type="AlphaFoldDB" id="A0A1G8R1G4"/>
<evidence type="ECO:0000256" key="5">
    <source>
        <dbReference type="ARBA" id="ARBA00022741"/>
    </source>
</evidence>
<keyword evidence="3" id="KW-0813">Transport</keyword>
<sequence length="342" mass="37883">MADNILEVRDLKTHFHTNDGVVKAVDGVDLHVEKGEILAIVGESGCGKSVTSQSIMRLIGAKSSEKVSGEILYHGEDLLSKTEKEMRQIRGKDMSMVFQDPMTSLNPAYKVGTQIAEMPIIHEKKDKKSSWKRAIDMLTKVGIPSPEKRASQYPHQFSGGMRQRGVVAMSLACDPDLIIADEPTTALDVTIQAQVLDLLRKLRDDTGTAIMMITHDLGVVAELCDRVAVMYAGKIVEEGTVADIFDNPQHPYTQGLIHSLPKPGSRERLKPIEGQPPNLHNLPEGCRFQDRCPFVMDVCREKQPELVPADKQDHQAACWLMGEEENDGDGRTGESEEPEKTF</sequence>
<evidence type="ECO:0000256" key="7">
    <source>
        <dbReference type="ARBA" id="ARBA00023136"/>
    </source>
</evidence>
<keyword evidence="7" id="KW-0472">Membrane</keyword>
<dbReference type="CDD" id="cd03257">
    <property type="entry name" value="ABC_NikE_OppD_transporters"/>
    <property type="match status" value="1"/>
</dbReference>
<dbReference type="InterPro" id="IPR003439">
    <property type="entry name" value="ABC_transporter-like_ATP-bd"/>
</dbReference>
<feature type="compositionally biased region" description="Basic and acidic residues" evidence="8">
    <location>
        <begin position="328"/>
        <end position="342"/>
    </location>
</feature>
<dbReference type="GO" id="GO:0005524">
    <property type="term" value="F:ATP binding"/>
    <property type="evidence" value="ECO:0007669"/>
    <property type="project" value="UniProtKB-KW"/>
</dbReference>
<keyword evidence="6 10" id="KW-0067">ATP-binding</keyword>
<comment type="similarity">
    <text evidence="2">Belongs to the ABC transporter superfamily.</text>
</comment>
<dbReference type="FunFam" id="3.40.50.300:FF:000016">
    <property type="entry name" value="Oligopeptide ABC transporter ATP-binding component"/>
    <property type="match status" value="1"/>
</dbReference>